<dbReference type="Proteomes" id="UP000186817">
    <property type="component" value="Unassembled WGS sequence"/>
</dbReference>
<sequence length="194" mass="21099">MASKTGRTSSRTAVLQSRLCSRKFTACMNYEAVCLPDDQEREQSEEFSSLLEGVQEFCDKAPSAVFLLGIMLVAIAVLSLCIWLAWSAYSADIAAFYKEAASAGGGFDVLKVPPVRAGHICRRTCPPAGQRPHPPVPAKVLLAMLIIGRIDKEDAEILVKQLCIAPLEKGTNVMDLVQPDRRKLAMCYVAVNLG</sequence>
<accession>A0A1Q9F0M8</accession>
<evidence type="ECO:0000256" key="1">
    <source>
        <dbReference type="SAM" id="Phobius"/>
    </source>
</evidence>
<comment type="caution">
    <text evidence="2">The sequence shown here is derived from an EMBL/GenBank/DDBJ whole genome shotgun (WGS) entry which is preliminary data.</text>
</comment>
<protein>
    <submittedName>
        <fullName evidence="2">Uncharacterized protein</fullName>
    </submittedName>
</protein>
<reference evidence="2 3" key="1">
    <citation type="submission" date="2016-02" db="EMBL/GenBank/DDBJ databases">
        <title>Genome analysis of coral dinoflagellate symbionts highlights evolutionary adaptations to a symbiotic lifestyle.</title>
        <authorList>
            <person name="Aranda M."/>
            <person name="Li Y."/>
            <person name="Liew Y.J."/>
            <person name="Baumgarten S."/>
            <person name="Simakov O."/>
            <person name="Wilson M."/>
            <person name="Piel J."/>
            <person name="Ashoor H."/>
            <person name="Bougouffa S."/>
            <person name="Bajic V.B."/>
            <person name="Ryu T."/>
            <person name="Ravasi T."/>
            <person name="Bayer T."/>
            <person name="Micklem G."/>
            <person name="Kim H."/>
            <person name="Bhak J."/>
            <person name="Lajeunesse T.C."/>
            <person name="Voolstra C.R."/>
        </authorList>
    </citation>
    <scope>NUCLEOTIDE SEQUENCE [LARGE SCALE GENOMIC DNA]</scope>
    <source>
        <strain evidence="2 3">CCMP2467</strain>
    </source>
</reference>
<keyword evidence="1" id="KW-0472">Membrane</keyword>
<keyword evidence="3" id="KW-1185">Reference proteome</keyword>
<gene>
    <name evidence="2" type="ORF">AK812_SmicGene2680</name>
</gene>
<organism evidence="2 3">
    <name type="scientific">Symbiodinium microadriaticum</name>
    <name type="common">Dinoflagellate</name>
    <name type="synonym">Zooxanthella microadriatica</name>
    <dbReference type="NCBI Taxonomy" id="2951"/>
    <lineage>
        <taxon>Eukaryota</taxon>
        <taxon>Sar</taxon>
        <taxon>Alveolata</taxon>
        <taxon>Dinophyceae</taxon>
        <taxon>Suessiales</taxon>
        <taxon>Symbiodiniaceae</taxon>
        <taxon>Symbiodinium</taxon>
    </lineage>
</organism>
<keyword evidence="1" id="KW-0812">Transmembrane</keyword>
<dbReference type="EMBL" id="LSRX01000030">
    <property type="protein sequence ID" value="OLQ13274.1"/>
    <property type="molecule type" value="Genomic_DNA"/>
</dbReference>
<keyword evidence="1" id="KW-1133">Transmembrane helix</keyword>
<feature type="transmembrane region" description="Helical" evidence="1">
    <location>
        <begin position="65"/>
        <end position="86"/>
    </location>
</feature>
<dbReference type="AlphaFoldDB" id="A0A1Q9F0M8"/>
<evidence type="ECO:0000313" key="2">
    <source>
        <dbReference type="EMBL" id="OLQ13274.1"/>
    </source>
</evidence>
<proteinExistence type="predicted"/>
<evidence type="ECO:0000313" key="3">
    <source>
        <dbReference type="Proteomes" id="UP000186817"/>
    </source>
</evidence>
<name>A0A1Q9F0M8_SYMMI</name>